<dbReference type="Proteomes" id="UP000254866">
    <property type="component" value="Unassembled WGS sequence"/>
</dbReference>
<dbReference type="SMART" id="SM00426">
    <property type="entry name" value="TEA"/>
    <property type="match status" value="1"/>
</dbReference>
<name>A0A370U3Z1_9HELO</name>
<evidence type="ECO:0000313" key="9">
    <source>
        <dbReference type="EMBL" id="RDL42463.1"/>
    </source>
</evidence>
<feature type="region of interest" description="Disordered" evidence="7">
    <location>
        <begin position="738"/>
        <end position="764"/>
    </location>
</feature>
<feature type="compositionally biased region" description="Basic residues" evidence="7">
    <location>
        <begin position="90"/>
        <end position="99"/>
    </location>
</feature>
<evidence type="ECO:0000256" key="3">
    <source>
        <dbReference type="ARBA" id="ARBA00023015"/>
    </source>
</evidence>
<dbReference type="PANTHER" id="PTHR11834">
    <property type="entry name" value="TRANSCRIPTIONAL ENHANCER FACTOR TEF RELATED"/>
    <property type="match status" value="1"/>
</dbReference>
<feature type="compositionally biased region" description="Polar residues" evidence="7">
    <location>
        <begin position="818"/>
        <end position="845"/>
    </location>
</feature>
<dbReference type="GeneID" id="43595291"/>
<dbReference type="PROSITE" id="PS51088">
    <property type="entry name" value="TEA_2"/>
    <property type="match status" value="1"/>
</dbReference>
<feature type="compositionally biased region" description="Basic and acidic residues" evidence="7">
    <location>
        <begin position="755"/>
        <end position="764"/>
    </location>
</feature>
<dbReference type="EMBL" id="NPIC01000001">
    <property type="protein sequence ID" value="RDL42463.1"/>
    <property type="molecule type" value="Genomic_DNA"/>
</dbReference>
<evidence type="ECO:0000313" key="10">
    <source>
        <dbReference type="Proteomes" id="UP000254866"/>
    </source>
</evidence>
<dbReference type="GO" id="GO:0000978">
    <property type="term" value="F:RNA polymerase II cis-regulatory region sequence-specific DNA binding"/>
    <property type="evidence" value="ECO:0007669"/>
    <property type="project" value="TreeGrafter"/>
</dbReference>
<feature type="region of interest" description="Disordered" evidence="7">
    <location>
        <begin position="64"/>
        <end position="125"/>
    </location>
</feature>
<comment type="caution">
    <text evidence="9">The sequence shown here is derived from an EMBL/GenBank/DDBJ whole genome shotgun (WGS) entry which is preliminary data.</text>
</comment>
<feature type="region of interest" description="Disordered" evidence="7">
    <location>
        <begin position="1"/>
        <end position="37"/>
    </location>
</feature>
<feature type="compositionally biased region" description="Basic and acidic residues" evidence="7">
    <location>
        <begin position="797"/>
        <end position="807"/>
    </location>
</feature>
<feature type="region of interest" description="Disordered" evidence="7">
    <location>
        <begin position="797"/>
        <end position="855"/>
    </location>
</feature>
<sequence length="868" mass="97282">MELRRHVVPSSYPSHQFPLDDPSGHLRVGARQPLTDSAGNSQLHALASAGLYHDNKELQSRATRPMYPTPTVPSLPPHQSVGQTWEQRRQRQRRRRLQRFTRNPIADSPQYQTYRKRQLRDRNGEDSKWPEVLEAAFLDALIEIPLMGRSKYSYKGKLHGRNELIVEYLWIAYLQSLPPGQHPDPTMMRNRKQVSSHIQVIKGFLKGHPAYHKLFPEAKDGKKGLENQSFKNDPCLRAISEGRLPHTRYDRFREYADANQEVAMHRLSMKPTHFWLFITSTSIPAESNGRDSKEDLYADGNVAHQCTILKSQRPSDSLESIPNWWRRFPHLQRLHSAGELQCDIIHMDVSLKLMSTHPPEGAELVSRTELSIPRGELESCVWQIVTTLTKPPELCRDPAVDPPVESQASWIQVLSVNEDEARIKIPFPANPWAHAFTNLADVQLKHQEKRDSFPGEGSRSVREYVKQISMYQEVQSASGPGMPFVRRAVIIWTFRKASSGEGNGGTYWRYLHPSPPRRAIMSPGPHPRHHISATMNENFSAFMEAPVQLQSQPQHQSNMMDDAFIHNAHPHTGLVTPPDTAGLQSPFGTQQFNFGASPLHQQAFDMPPENLSFSSTTTTESDSTLVETGHSNAASNLDHFLATTVVNLGAYEDPTNAVNHGWNIPVTESFDADPSWAGYGQVADVPPPHIGGWEVNGSEAKNHSWVEPPARKNSTEWHNSDVAVGQEKHHLEWISEDPAGNMEGHEWTGGAAKEGANRHDSSGTYDRAVEPWMERGHGHENNRGGQHHDATIHHEHGEVQGKEDENTHSCSEPPADTGSPQPNTNGNNNMSTPGKHTDATFTSSPPREGGDFDYAGMAEQLKEGVGQS</sequence>
<gene>
    <name evidence="9" type="ORF">BP5553_02442</name>
</gene>
<accession>A0A370U3Z1</accession>
<dbReference type="InterPro" id="IPR050937">
    <property type="entry name" value="TEC1_TEAD_TF"/>
</dbReference>
<dbReference type="GO" id="GO:0000981">
    <property type="term" value="F:DNA-binding transcription factor activity, RNA polymerase II-specific"/>
    <property type="evidence" value="ECO:0007669"/>
    <property type="project" value="TreeGrafter"/>
</dbReference>
<evidence type="ECO:0000256" key="6">
    <source>
        <dbReference type="PROSITE-ProRule" id="PRU00505"/>
    </source>
</evidence>
<dbReference type="Gene3D" id="6.10.20.40">
    <property type="entry name" value="TEA/ATTS domain"/>
    <property type="match status" value="1"/>
</dbReference>
<keyword evidence="4" id="KW-0804">Transcription</keyword>
<evidence type="ECO:0000256" key="5">
    <source>
        <dbReference type="ARBA" id="ARBA00023242"/>
    </source>
</evidence>
<protein>
    <recommendedName>
        <fullName evidence="8">TEA domain-containing protein</fullName>
    </recommendedName>
</protein>
<dbReference type="OrthoDB" id="10006572at2759"/>
<dbReference type="STRING" id="2656787.A0A370U3Z1"/>
<evidence type="ECO:0000256" key="2">
    <source>
        <dbReference type="ARBA" id="ARBA00008421"/>
    </source>
</evidence>
<dbReference type="InterPro" id="IPR000818">
    <property type="entry name" value="TEA/ATTS_dom"/>
</dbReference>
<keyword evidence="5" id="KW-0539">Nucleus</keyword>
<dbReference type="GO" id="GO:0005667">
    <property type="term" value="C:transcription regulator complex"/>
    <property type="evidence" value="ECO:0007669"/>
    <property type="project" value="TreeGrafter"/>
</dbReference>
<evidence type="ECO:0000259" key="8">
    <source>
        <dbReference type="PROSITE" id="PS51088"/>
    </source>
</evidence>
<comment type="similarity">
    <text evidence="2">Belongs to the TEC1 family.</text>
</comment>
<evidence type="ECO:0000256" key="4">
    <source>
        <dbReference type="ARBA" id="ARBA00023163"/>
    </source>
</evidence>
<proteinExistence type="inferred from homology"/>
<evidence type="ECO:0000256" key="7">
    <source>
        <dbReference type="SAM" id="MobiDB-lite"/>
    </source>
</evidence>
<dbReference type="AlphaFoldDB" id="A0A370U3Z1"/>
<feature type="compositionally biased region" description="Pro residues" evidence="7">
    <location>
        <begin position="67"/>
        <end position="76"/>
    </location>
</feature>
<dbReference type="RefSeq" id="XP_031875119.1">
    <property type="nucleotide sequence ID" value="XM_032011065.1"/>
</dbReference>
<keyword evidence="3" id="KW-0805">Transcription regulation</keyword>
<comment type="subcellular location">
    <subcellularLocation>
        <location evidence="1">Nucleus</location>
    </subcellularLocation>
</comment>
<feature type="DNA-binding region" description="TEA" evidence="6">
    <location>
        <begin position="122"/>
        <end position="208"/>
    </location>
</feature>
<dbReference type="Pfam" id="PF01285">
    <property type="entry name" value="TEA"/>
    <property type="match status" value="1"/>
</dbReference>
<dbReference type="InterPro" id="IPR038096">
    <property type="entry name" value="TEA/ATTS_sf"/>
</dbReference>
<dbReference type="PANTHER" id="PTHR11834:SF0">
    <property type="entry name" value="PROTEIN SCALLOPED"/>
    <property type="match status" value="1"/>
</dbReference>
<feature type="domain" description="TEA" evidence="8">
    <location>
        <begin position="122"/>
        <end position="208"/>
    </location>
</feature>
<dbReference type="GO" id="GO:0005634">
    <property type="term" value="C:nucleus"/>
    <property type="evidence" value="ECO:0007669"/>
    <property type="project" value="UniProtKB-SubCell"/>
</dbReference>
<keyword evidence="10" id="KW-1185">Reference proteome</keyword>
<organism evidence="9 10">
    <name type="scientific">Venustampulla echinocandica</name>
    <dbReference type="NCBI Taxonomy" id="2656787"/>
    <lineage>
        <taxon>Eukaryota</taxon>
        <taxon>Fungi</taxon>
        <taxon>Dikarya</taxon>
        <taxon>Ascomycota</taxon>
        <taxon>Pezizomycotina</taxon>
        <taxon>Leotiomycetes</taxon>
        <taxon>Helotiales</taxon>
        <taxon>Pleuroascaceae</taxon>
        <taxon>Venustampulla</taxon>
    </lineage>
</organism>
<reference evidence="9 10" key="1">
    <citation type="journal article" date="2018" name="IMA Fungus">
        <title>IMA Genome-F 9: Draft genome sequence of Annulohypoxylon stygium, Aspergillus mulundensis, Berkeleyomyces basicola (syn. Thielaviopsis basicola), Ceratocystis smalleyi, two Cercospora beticola strains, Coleophoma cylindrospora, Fusarium fracticaudum, Phialophora cf. hyalina, and Morchella septimelata.</title>
        <authorList>
            <person name="Wingfield B.D."/>
            <person name="Bills G.F."/>
            <person name="Dong Y."/>
            <person name="Huang W."/>
            <person name="Nel W.J."/>
            <person name="Swalarsk-Parry B.S."/>
            <person name="Vaghefi N."/>
            <person name="Wilken P.M."/>
            <person name="An Z."/>
            <person name="de Beer Z.W."/>
            <person name="De Vos L."/>
            <person name="Chen L."/>
            <person name="Duong T.A."/>
            <person name="Gao Y."/>
            <person name="Hammerbacher A."/>
            <person name="Kikkert J.R."/>
            <person name="Li Y."/>
            <person name="Li H."/>
            <person name="Li K."/>
            <person name="Li Q."/>
            <person name="Liu X."/>
            <person name="Ma X."/>
            <person name="Naidoo K."/>
            <person name="Pethybridge S.J."/>
            <person name="Sun J."/>
            <person name="Steenkamp E.T."/>
            <person name="van der Nest M.A."/>
            <person name="van Wyk S."/>
            <person name="Wingfield M.J."/>
            <person name="Xiong C."/>
            <person name="Yue Q."/>
            <person name="Zhang X."/>
        </authorList>
    </citation>
    <scope>NUCLEOTIDE SEQUENCE [LARGE SCALE GENOMIC DNA]</scope>
    <source>
        <strain evidence="9 10">BP 5553</strain>
    </source>
</reference>
<evidence type="ECO:0000256" key="1">
    <source>
        <dbReference type="ARBA" id="ARBA00004123"/>
    </source>
</evidence>